<protein>
    <submittedName>
        <fullName evidence="1">Trans-sialidase, putative</fullName>
    </submittedName>
</protein>
<dbReference type="OrthoDB" id="10599125at2759"/>
<reference evidence="1 2" key="1">
    <citation type="journal article" date="2012" name="BMC Genomics">
        <title>Comparative genomic analysis of human infective Trypanosoma cruzi lineages with the bat-restricted subspecies T. cruzi marinkellei.</title>
        <authorList>
            <person name="Franzen O."/>
            <person name="Talavera-Lopez C."/>
            <person name="Ochaya S."/>
            <person name="Butler C.E."/>
            <person name="Messenger L.A."/>
            <person name="Lewis M.D."/>
            <person name="Llewellyn M.S."/>
            <person name="Marinkelle C.J."/>
            <person name="Tyler K.M."/>
            <person name="Miles M.A."/>
            <person name="Andersson B."/>
        </authorList>
    </citation>
    <scope>NUCLEOTIDE SEQUENCE [LARGE SCALE GENOMIC DNA]</scope>
    <source>
        <strain evidence="1 2">B7</strain>
    </source>
</reference>
<sequence length="76" mass="8576">MQARWCSLLHHTHRCRPAWLHGRSTVTVCFFIALSGRRLSLPVCVCVFYGSNESVCAGRPTLLFFIVSLVLWLSAP</sequence>
<comment type="caution">
    <text evidence="1">The sequence shown here is derived from an EMBL/GenBank/DDBJ whole genome shotgun (WGS) entry which is preliminary data.</text>
</comment>
<dbReference type="AlphaFoldDB" id="K2N7P8"/>
<gene>
    <name evidence="1" type="ORF">MOQ_005434</name>
</gene>
<name>K2N7P8_TRYCR</name>
<keyword evidence="2" id="KW-1185">Reference proteome</keyword>
<organism evidence="1 2">
    <name type="scientific">Trypanosoma cruzi marinkellei</name>
    <dbReference type="NCBI Taxonomy" id="85056"/>
    <lineage>
        <taxon>Eukaryota</taxon>
        <taxon>Discoba</taxon>
        <taxon>Euglenozoa</taxon>
        <taxon>Kinetoplastea</taxon>
        <taxon>Metakinetoplastina</taxon>
        <taxon>Trypanosomatida</taxon>
        <taxon>Trypanosomatidae</taxon>
        <taxon>Trypanosoma</taxon>
        <taxon>Schizotrypanum</taxon>
    </lineage>
</organism>
<feature type="non-terminal residue" evidence="1">
    <location>
        <position position="76"/>
    </location>
</feature>
<proteinExistence type="predicted"/>
<evidence type="ECO:0000313" key="2">
    <source>
        <dbReference type="Proteomes" id="UP000007350"/>
    </source>
</evidence>
<accession>K2N7P8</accession>
<dbReference type="EMBL" id="AHKC01011632">
    <property type="protein sequence ID" value="EKF30746.1"/>
    <property type="molecule type" value="Genomic_DNA"/>
</dbReference>
<evidence type="ECO:0000313" key="1">
    <source>
        <dbReference type="EMBL" id="EKF30746.1"/>
    </source>
</evidence>
<dbReference type="Proteomes" id="UP000007350">
    <property type="component" value="Unassembled WGS sequence"/>
</dbReference>